<evidence type="ECO:0000256" key="9">
    <source>
        <dbReference type="ARBA" id="ARBA00022777"/>
    </source>
</evidence>
<dbReference type="InterPro" id="IPR000719">
    <property type="entry name" value="Prot_kinase_dom"/>
</dbReference>
<evidence type="ECO:0000256" key="11">
    <source>
        <dbReference type="ARBA" id="ARBA00022989"/>
    </source>
</evidence>
<feature type="signal peptide" evidence="20">
    <location>
        <begin position="1"/>
        <end position="21"/>
    </location>
</feature>
<proteinExistence type="predicted"/>
<evidence type="ECO:0000256" key="13">
    <source>
        <dbReference type="ARBA" id="ARBA00023157"/>
    </source>
</evidence>
<keyword evidence="15" id="KW-0325">Glycoprotein</keyword>
<feature type="binding site" evidence="18">
    <location>
        <position position="469"/>
    </location>
    <ligand>
        <name>ATP</name>
        <dbReference type="ChEBI" id="CHEBI:30616"/>
    </ligand>
</feature>
<evidence type="ECO:0000256" key="3">
    <source>
        <dbReference type="ARBA" id="ARBA00022527"/>
    </source>
</evidence>
<comment type="caution">
    <text evidence="23">The sequence shown here is derived from an EMBL/GenBank/DDBJ whole genome shotgun (WGS) entry which is preliminary data.</text>
</comment>
<evidence type="ECO:0000256" key="15">
    <source>
        <dbReference type="ARBA" id="ARBA00023180"/>
    </source>
</evidence>
<dbReference type="Gene3D" id="2.90.10.10">
    <property type="entry name" value="Bulb-type lectin domain"/>
    <property type="match status" value="1"/>
</dbReference>
<feature type="transmembrane region" description="Helical" evidence="19">
    <location>
        <begin position="390"/>
        <end position="412"/>
    </location>
</feature>
<evidence type="ECO:0000259" key="22">
    <source>
        <dbReference type="PROSITE" id="PS50927"/>
    </source>
</evidence>
<dbReference type="Proteomes" id="UP001642360">
    <property type="component" value="Unassembled WGS sequence"/>
</dbReference>
<dbReference type="AlphaFoldDB" id="A0ABC8RQA4"/>
<keyword evidence="24" id="KW-1185">Reference proteome</keyword>
<dbReference type="Pfam" id="PF00069">
    <property type="entry name" value="Pkinase"/>
    <property type="match status" value="1"/>
</dbReference>
<evidence type="ECO:0000256" key="2">
    <source>
        <dbReference type="ARBA" id="ARBA00012513"/>
    </source>
</evidence>
<keyword evidence="4" id="KW-0245">EGF-like domain</keyword>
<dbReference type="InterPro" id="IPR011009">
    <property type="entry name" value="Kinase-like_dom_sf"/>
</dbReference>
<comment type="catalytic activity">
    <reaction evidence="17">
        <text>L-seryl-[protein] + ATP = O-phospho-L-seryl-[protein] + ADP + H(+)</text>
        <dbReference type="Rhea" id="RHEA:17989"/>
        <dbReference type="Rhea" id="RHEA-COMP:9863"/>
        <dbReference type="Rhea" id="RHEA-COMP:11604"/>
        <dbReference type="ChEBI" id="CHEBI:15378"/>
        <dbReference type="ChEBI" id="CHEBI:29999"/>
        <dbReference type="ChEBI" id="CHEBI:30616"/>
        <dbReference type="ChEBI" id="CHEBI:83421"/>
        <dbReference type="ChEBI" id="CHEBI:456216"/>
        <dbReference type="EC" id="2.7.11.1"/>
    </reaction>
</comment>
<evidence type="ECO:0000256" key="16">
    <source>
        <dbReference type="ARBA" id="ARBA00047899"/>
    </source>
</evidence>
<dbReference type="FunFam" id="3.30.200.20:FF:000059">
    <property type="entry name" value="S-receptor-like serine/threonine-protein kinase"/>
    <property type="match status" value="1"/>
</dbReference>
<evidence type="ECO:0000256" key="8">
    <source>
        <dbReference type="ARBA" id="ARBA00022741"/>
    </source>
</evidence>
<protein>
    <recommendedName>
        <fullName evidence="2">non-specific serine/threonine protein kinase</fullName>
        <ecNumber evidence="2">2.7.11.1</ecNumber>
    </recommendedName>
</protein>
<dbReference type="GO" id="GO:0016020">
    <property type="term" value="C:membrane"/>
    <property type="evidence" value="ECO:0007669"/>
    <property type="project" value="UniProtKB-SubCell"/>
</dbReference>
<dbReference type="SMART" id="SM00108">
    <property type="entry name" value="B_lectin"/>
    <property type="match status" value="1"/>
</dbReference>
<evidence type="ECO:0000256" key="6">
    <source>
        <dbReference type="ARBA" id="ARBA00022692"/>
    </source>
</evidence>
<accession>A0ABC8RQA4</accession>
<evidence type="ECO:0000313" key="23">
    <source>
        <dbReference type="EMBL" id="CAK9144192.1"/>
    </source>
</evidence>
<dbReference type="EMBL" id="CAUOFW020001371">
    <property type="protein sequence ID" value="CAK9144192.1"/>
    <property type="molecule type" value="Genomic_DNA"/>
</dbReference>
<keyword evidence="12 19" id="KW-0472">Membrane</keyword>
<evidence type="ECO:0000256" key="1">
    <source>
        <dbReference type="ARBA" id="ARBA00004479"/>
    </source>
</evidence>
<evidence type="ECO:0000259" key="21">
    <source>
        <dbReference type="PROSITE" id="PS50011"/>
    </source>
</evidence>
<dbReference type="Gene3D" id="1.10.510.10">
    <property type="entry name" value="Transferase(Phosphotransferase) domain 1"/>
    <property type="match status" value="1"/>
</dbReference>
<dbReference type="SUPFAM" id="SSF56112">
    <property type="entry name" value="Protein kinase-like (PK-like)"/>
    <property type="match status" value="1"/>
</dbReference>
<sequence>MGFSPLLLILCLLLSLPFSSSSPHNSLTKGSSLSVEKPDEDVLISENGIFTSGFHPVGDNAYCFAIWFTELLHNGYKTIVWKANRDKPVNGRRSKLSLLKTGNLVLTDAGELSELKLRNDGNLILQTLDGVIHWQSFESPTDTLLPQQPLTKYTRLISSRSQTNYSSGFYQLFFDDDNILRLVYSGPEISSVFWPNPWDNSWQAGRSTNNNSKIAILYPSGQFVSSDSFGFLSSDFGTGPLRRLTMDVDGNLRPSLNPATFMAFVEPIVSALMLMIPVEDVLAEKSGFIQLRHVDFYGFDEGYYENYTVEQCEKEFFNGKGFHLCYPKTWLFNGFRALDFISTMYLRVPKTVLAAHYKPVQNLSWNCSSQFSTQLSRTYKKKQGNESLKFMVWFACASGGFEFIVIVCFLYYTRQPSGSGYLQVATGFKRFTYAKLKKASRNFSEEIGRGGGGVVYKGILSGNRVAAIKVLKEANQGEGEFLAEVSTIGRLSHMNLIETWGYCAEGKYRLMVYRHMDHGSLAENLYSNKLDWEKRLEIAIGTAKGLTYLHEELLEWVLHCDVEPQNIRLDSNYKLKVADFGLSKLLRRGGIDNSNF</sequence>
<keyword evidence="9" id="KW-0418">Kinase</keyword>
<comment type="catalytic activity">
    <reaction evidence="16">
        <text>L-threonyl-[protein] + ATP = O-phospho-L-threonyl-[protein] + ADP + H(+)</text>
        <dbReference type="Rhea" id="RHEA:46608"/>
        <dbReference type="Rhea" id="RHEA-COMP:11060"/>
        <dbReference type="Rhea" id="RHEA-COMP:11605"/>
        <dbReference type="ChEBI" id="CHEBI:15378"/>
        <dbReference type="ChEBI" id="CHEBI:30013"/>
        <dbReference type="ChEBI" id="CHEBI:30616"/>
        <dbReference type="ChEBI" id="CHEBI:61977"/>
        <dbReference type="ChEBI" id="CHEBI:456216"/>
        <dbReference type="EC" id="2.7.11.1"/>
    </reaction>
</comment>
<evidence type="ECO:0000256" key="17">
    <source>
        <dbReference type="ARBA" id="ARBA00048679"/>
    </source>
</evidence>
<dbReference type="GO" id="GO:0005524">
    <property type="term" value="F:ATP binding"/>
    <property type="evidence" value="ECO:0007669"/>
    <property type="project" value="UniProtKB-UniRule"/>
</dbReference>
<name>A0ABC8RQA4_9AQUA</name>
<organism evidence="23 24">
    <name type="scientific">Ilex paraguariensis</name>
    <name type="common">yerba mate</name>
    <dbReference type="NCBI Taxonomy" id="185542"/>
    <lineage>
        <taxon>Eukaryota</taxon>
        <taxon>Viridiplantae</taxon>
        <taxon>Streptophyta</taxon>
        <taxon>Embryophyta</taxon>
        <taxon>Tracheophyta</taxon>
        <taxon>Spermatophyta</taxon>
        <taxon>Magnoliopsida</taxon>
        <taxon>eudicotyledons</taxon>
        <taxon>Gunneridae</taxon>
        <taxon>Pentapetalae</taxon>
        <taxon>asterids</taxon>
        <taxon>campanulids</taxon>
        <taxon>Aquifoliales</taxon>
        <taxon>Aquifoliaceae</taxon>
        <taxon>Ilex</taxon>
    </lineage>
</organism>
<feature type="domain" description="Bulb-type lectin" evidence="22">
    <location>
        <begin position="18"/>
        <end position="171"/>
    </location>
</feature>
<dbReference type="SUPFAM" id="SSF51110">
    <property type="entry name" value="alpha-D-mannose-specific plant lectins"/>
    <property type="match status" value="1"/>
</dbReference>
<keyword evidence="3" id="KW-0723">Serine/threonine-protein kinase</keyword>
<evidence type="ECO:0000256" key="10">
    <source>
        <dbReference type="ARBA" id="ARBA00022840"/>
    </source>
</evidence>
<evidence type="ECO:0000256" key="7">
    <source>
        <dbReference type="ARBA" id="ARBA00022729"/>
    </source>
</evidence>
<evidence type="ECO:0000256" key="19">
    <source>
        <dbReference type="SAM" id="Phobius"/>
    </source>
</evidence>
<dbReference type="Gene3D" id="3.30.200.20">
    <property type="entry name" value="Phosphorylase Kinase, domain 1"/>
    <property type="match status" value="1"/>
</dbReference>
<evidence type="ECO:0000256" key="20">
    <source>
        <dbReference type="SAM" id="SignalP"/>
    </source>
</evidence>
<dbReference type="GO" id="GO:0004674">
    <property type="term" value="F:protein serine/threonine kinase activity"/>
    <property type="evidence" value="ECO:0007669"/>
    <property type="project" value="UniProtKB-KW"/>
</dbReference>
<dbReference type="EC" id="2.7.11.1" evidence="2"/>
<keyword evidence="11 19" id="KW-1133">Transmembrane helix</keyword>
<keyword evidence="10 18" id="KW-0067">ATP-binding</keyword>
<reference evidence="23 24" key="1">
    <citation type="submission" date="2024-02" db="EMBL/GenBank/DDBJ databases">
        <authorList>
            <person name="Vignale AGUSTIN F."/>
            <person name="Sosa J E."/>
            <person name="Modenutti C."/>
        </authorList>
    </citation>
    <scope>NUCLEOTIDE SEQUENCE [LARGE SCALE GENOMIC DNA]</scope>
</reference>
<dbReference type="PROSITE" id="PS00107">
    <property type="entry name" value="PROTEIN_KINASE_ATP"/>
    <property type="match status" value="1"/>
</dbReference>
<evidence type="ECO:0000256" key="12">
    <source>
        <dbReference type="ARBA" id="ARBA00023136"/>
    </source>
</evidence>
<evidence type="ECO:0000256" key="14">
    <source>
        <dbReference type="ARBA" id="ARBA00023170"/>
    </source>
</evidence>
<dbReference type="InterPro" id="IPR001480">
    <property type="entry name" value="Bulb-type_lectin_dom"/>
</dbReference>
<feature type="chain" id="PRO_5044779928" description="non-specific serine/threonine protein kinase" evidence="20">
    <location>
        <begin position="22"/>
        <end position="596"/>
    </location>
</feature>
<dbReference type="PROSITE" id="PS50927">
    <property type="entry name" value="BULB_LECTIN"/>
    <property type="match status" value="1"/>
</dbReference>
<dbReference type="InterPro" id="IPR036426">
    <property type="entry name" value="Bulb-type_lectin_dom_sf"/>
</dbReference>
<evidence type="ECO:0000313" key="24">
    <source>
        <dbReference type="Proteomes" id="UP001642360"/>
    </source>
</evidence>
<evidence type="ECO:0000256" key="18">
    <source>
        <dbReference type="PROSITE-ProRule" id="PRU10141"/>
    </source>
</evidence>
<evidence type="ECO:0000256" key="5">
    <source>
        <dbReference type="ARBA" id="ARBA00022679"/>
    </source>
</evidence>
<keyword evidence="14" id="KW-0675">Receptor</keyword>
<dbReference type="InterPro" id="IPR017441">
    <property type="entry name" value="Protein_kinase_ATP_BS"/>
</dbReference>
<keyword evidence="5" id="KW-0808">Transferase</keyword>
<comment type="subcellular location">
    <subcellularLocation>
        <location evidence="1">Membrane</location>
        <topology evidence="1">Single-pass type I membrane protein</topology>
    </subcellularLocation>
</comment>
<gene>
    <name evidence="23" type="ORF">ILEXP_LOCUS11933</name>
</gene>
<evidence type="ECO:0000256" key="4">
    <source>
        <dbReference type="ARBA" id="ARBA00022536"/>
    </source>
</evidence>
<dbReference type="PANTHER" id="PTHR47974:SF3">
    <property type="entry name" value="RECEPTOR-LIKE SERINE_THREONINE-PROTEIN KINASE"/>
    <property type="match status" value="1"/>
</dbReference>
<dbReference type="Pfam" id="PF01453">
    <property type="entry name" value="B_lectin"/>
    <property type="match status" value="1"/>
</dbReference>
<dbReference type="PROSITE" id="PS50011">
    <property type="entry name" value="PROTEIN_KINASE_DOM"/>
    <property type="match status" value="1"/>
</dbReference>
<keyword evidence="8 18" id="KW-0547">Nucleotide-binding</keyword>
<keyword evidence="13" id="KW-1015">Disulfide bond</keyword>
<dbReference type="PANTHER" id="PTHR47974">
    <property type="entry name" value="OS07G0415500 PROTEIN"/>
    <property type="match status" value="1"/>
</dbReference>
<keyword evidence="6 19" id="KW-0812">Transmembrane</keyword>
<keyword evidence="7 20" id="KW-0732">Signal</keyword>
<feature type="domain" description="Protein kinase" evidence="21">
    <location>
        <begin position="441"/>
        <end position="596"/>
    </location>
</feature>